<organism evidence="2 3">
    <name type="scientific">Hymenobacter elongatus</name>
    <dbReference type="NCBI Taxonomy" id="877208"/>
    <lineage>
        <taxon>Bacteria</taxon>
        <taxon>Pseudomonadati</taxon>
        <taxon>Bacteroidota</taxon>
        <taxon>Cytophagia</taxon>
        <taxon>Cytophagales</taxon>
        <taxon>Hymenobacteraceae</taxon>
        <taxon>Hymenobacter</taxon>
    </lineage>
</organism>
<dbReference type="EMBL" id="SRLD01000012">
    <property type="protein sequence ID" value="TGE17232.1"/>
    <property type="molecule type" value="Genomic_DNA"/>
</dbReference>
<dbReference type="Proteomes" id="UP000297739">
    <property type="component" value="Unassembled WGS sequence"/>
</dbReference>
<accession>A0A4Z0PLR6</accession>
<keyword evidence="3" id="KW-1185">Reference proteome</keyword>
<dbReference type="SUPFAM" id="SSF47413">
    <property type="entry name" value="lambda repressor-like DNA-binding domains"/>
    <property type="match status" value="1"/>
</dbReference>
<gene>
    <name evidence="2" type="ORF">E5J99_08025</name>
</gene>
<proteinExistence type="predicted"/>
<evidence type="ECO:0000313" key="3">
    <source>
        <dbReference type="Proteomes" id="UP000297739"/>
    </source>
</evidence>
<evidence type="ECO:0000259" key="1">
    <source>
        <dbReference type="PROSITE" id="PS50943"/>
    </source>
</evidence>
<sequence>MADSIYRHRQLLRLSQAELAELAGVSHSFVTKLEAGKANPGLKQLNQLLDVLGLSLSIVPKI</sequence>
<protein>
    <submittedName>
        <fullName evidence="2">Helix-turn-helix domain-containing protein</fullName>
    </submittedName>
</protein>
<dbReference type="OrthoDB" id="1357763at2"/>
<dbReference type="PROSITE" id="PS50943">
    <property type="entry name" value="HTH_CROC1"/>
    <property type="match status" value="1"/>
</dbReference>
<name>A0A4Z0PLR6_9BACT</name>
<feature type="domain" description="HTH cro/C1-type" evidence="1">
    <location>
        <begin position="5"/>
        <end position="59"/>
    </location>
</feature>
<evidence type="ECO:0000313" key="2">
    <source>
        <dbReference type="EMBL" id="TGE17232.1"/>
    </source>
</evidence>
<reference evidence="2 3" key="1">
    <citation type="submission" date="2019-04" db="EMBL/GenBank/DDBJ databases">
        <authorList>
            <person name="Feng G."/>
            <person name="Zhang J."/>
            <person name="Zhu H."/>
        </authorList>
    </citation>
    <scope>NUCLEOTIDE SEQUENCE [LARGE SCALE GENOMIC DNA]</scope>
    <source>
        <strain evidence="2 3">JCM 17223</strain>
    </source>
</reference>
<dbReference type="Pfam" id="PF01381">
    <property type="entry name" value="HTH_3"/>
    <property type="match status" value="1"/>
</dbReference>
<dbReference type="SMART" id="SM00530">
    <property type="entry name" value="HTH_XRE"/>
    <property type="match status" value="1"/>
</dbReference>
<dbReference type="AlphaFoldDB" id="A0A4Z0PLR6"/>
<comment type="caution">
    <text evidence="2">The sequence shown here is derived from an EMBL/GenBank/DDBJ whole genome shotgun (WGS) entry which is preliminary data.</text>
</comment>
<dbReference type="InterPro" id="IPR001387">
    <property type="entry name" value="Cro/C1-type_HTH"/>
</dbReference>
<dbReference type="CDD" id="cd00093">
    <property type="entry name" value="HTH_XRE"/>
    <property type="match status" value="1"/>
</dbReference>
<dbReference type="InterPro" id="IPR010982">
    <property type="entry name" value="Lambda_DNA-bd_dom_sf"/>
</dbReference>
<dbReference type="Gene3D" id="1.10.260.40">
    <property type="entry name" value="lambda repressor-like DNA-binding domains"/>
    <property type="match status" value="1"/>
</dbReference>
<dbReference type="GO" id="GO:0003677">
    <property type="term" value="F:DNA binding"/>
    <property type="evidence" value="ECO:0007669"/>
    <property type="project" value="InterPro"/>
</dbReference>